<dbReference type="GO" id="GO:0005886">
    <property type="term" value="C:plasma membrane"/>
    <property type="evidence" value="ECO:0007669"/>
    <property type="project" value="UniProtKB-SubCell"/>
</dbReference>
<protein>
    <submittedName>
        <fullName evidence="10">Prepilin peptidase</fullName>
    </submittedName>
</protein>
<evidence type="ECO:0000256" key="7">
    <source>
        <dbReference type="SAM" id="Phobius"/>
    </source>
</evidence>
<keyword evidence="6 7" id="KW-0472">Membrane</keyword>
<evidence type="ECO:0000256" key="4">
    <source>
        <dbReference type="ARBA" id="ARBA00022692"/>
    </source>
</evidence>
<evidence type="ECO:0000313" key="10">
    <source>
        <dbReference type="EMBL" id="HGT70661.1"/>
    </source>
</evidence>
<feature type="transmembrane region" description="Helical" evidence="7">
    <location>
        <begin position="167"/>
        <end position="189"/>
    </location>
</feature>
<evidence type="ECO:0000259" key="8">
    <source>
        <dbReference type="Pfam" id="PF01478"/>
    </source>
</evidence>
<dbReference type="Pfam" id="PF01478">
    <property type="entry name" value="Peptidase_A24"/>
    <property type="match status" value="1"/>
</dbReference>
<evidence type="ECO:0000256" key="3">
    <source>
        <dbReference type="ARBA" id="ARBA00022475"/>
    </source>
</evidence>
<dbReference type="InterPro" id="IPR050882">
    <property type="entry name" value="Prepilin_peptidase/N-MTase"/>
</dbReference>
<comment type="similarity">
    <text evidence="2">Belongs to the peptidase A24 family.</text>
</comment>
<dbReference type="GO" id="GO:0004190">
    <property type="term" value="F:aspartic-type endopeptidase activity"/>
    <property type="evidence" value="ECO:0007669"/>
    <property type="project" value="InterPro"/>
</dbReference>
<dbReference type="InterPro" id="IPR010627">
    <property type="entry name" value="Prepilin_pept_A24_N"/>
</dbReference>
<dbReference type="InterPro" id="IPR000045">
    <property type="entry name" value="Prepilin_IV_endopep_pep"/>
</dbReference>
<feature type="transmembrane region" description="Helical" evidence="7">
    <location>
        <begin position="201"/>
        <end position="231"/>
    </location>
</feature>
<dbReference type="Pfam" id="PF06750">
    <property type="entry name" value="A24_N_bact"/>
    <property type="match status" value="1"/>
</dbReference>
<evidence type="ECO:0000256" key="5">
    <source>
        <dbReference type="ARBA" id="ARBA00022989"/>
    </source>
</evidence>
<feature type="domain" description="Prepilin peptidase A24 N-terminal" evidence="9">
    <location>
        <begin position="11"/>
        <end position="94"/>
    </location>
</feature>
<accession>A0A7C4R535</accession>
<feature type="transmembrane region" description="Helical" evidence="7">
    <location>
        <begin position="104"/>
        <end position="123"/>
    </location>
</feature>
<comment type="caution">
    <text evidence="10">The sequence shown here is derived from an EMBL/GenBank/DDBJ whole genome shotgun (WGS) entry which is preliminary data.</text>
</comment>
<dbReference type="EMBL" id="DSYQ01000001">
    <property type="protein sequence ID" value="HGT70661.1"/>
    <property type="molecule type" value="Genomic_DNA"/>
</dbReference>
<evidence type="ECO:0000256" key="1">
    <source>
        <dbReference type="ARBA" id="ARBA00004651"/>
    </source>
</evidence>
<feature type="domain" description="Prepilin type IV endopeptidase peptidase" evidence="8">
    <location>
        <begin position="112"/>
        <end position="230"/>
    </location>
</feature>
<evidence type="ECO:0000256" key="2">
    <source>
        <dbReference type="ARBA" id="ARBA00005801"/>
    </source>
</evidence>
<gene>
    <name evidence="10" type="ORF">ENT43_00185</name>
</gene>
<reference evidence="10" key="1">
    <citation type="journal article" date="2020" name="mSystems">
        <title>Genome- and Community-Level Interaction Insights into Carbon Utilization and Element Cycling Functions of Hydrothermarchaeota in Hydrothermal Sediment.</title>
        <authorList>
            <person name="Zhou Z."/>
            <person name="Liu Y."/>
            <person name="Xu W."/>
            <person name="Pan J."/>
            <person name="Luo Z.H."/>
            <person name="Li M."/>
        </authorList>
    </citation>
    <scope>NUCLEOTIDE SEQUENCE [LARGE SCALE GENOMIC DNA]</scope>
    <source>
        <strain evidence="10">SpSt-579</strain>
    </source>
</reference>
<evidence type="ECO:0000259" key="9">
    <source>
        <dbReference type="Pfam" id="PF06750"/>
    </source>
</evidence>
<feature type="transmembrane region" description="Helical" evidence="7">
    <location>
        <begin position="135"/>
        <end position="155"/>
    </location>
</feature>
<dbReference type="Gene3D" id="1.20.120.1220">
    <property type="match status" value="1"/>
</dbReference>
<dbReference type="GO" id="GO:0006465">
    <property type="term" value="P:signal peptide processing"/>
    <property type="evidence" value="ECO:0007669"/>
    <property type="project" value="TreeGrafter"/>
</dbReference>
<feature type="transmembrane region" description="Helical" evidence="7">
    <location>
        <begin position="243"/>
        <end position="268"/>
    </location>
</feature>
<keyword evidence="3" id="KW-1003">Cell membrane</keyword>
<proteinExistence type="inferred from homology"/>
<dbReference type="PANTHER" id="PTHR30487">
    <property type="entry name" value="TYPE 4 PREPILIN-LIKE PROTEINS LEADER PEPTIDE-PROCESSING ENZYME"/>
    <property type="match status" value="1"/>
</dbReference>
<keyword evidence="5 7" id="KW-1133">Transmembrane helix</keyword>
<organism evidence="10">
    <name type="scientific">candidate division CPR3 bacterium</name>
    <dbReference type="NCBI Taxonomy" id="2268181"/>
    <lineage>
        <taxon>Bacteria</taxon>
        <taxon>Bacteria division CPR3</taxon>
    </lineage>
</organism>
<feature type="transmembrane region" description="Helical" evidence="7">
    <location>
        <begin position="6"/>
        <end position="27"/>
    </location>
</feature>
<feature type="transmembrane region" description="Helical" evidence="7">
    <location>
        <begin position="75"/>
        <end position="92"/>
    </location>
</feature>
<sequence length="271" mass="31178">MIYYYSILIFIFGIIIGSFLSVVIGRLETGEPITFGRSQCPKCKKNIKYYDLVPLLSFVFLKGRCRDCQKKISLFYPFIELVTGILFVALFWRFWSGYFDSDFVLFFIIHLFILSSWVVVFFYDWFYTIIPDKVVLPAILITFIIGVLNLILKPINGIDIFIYNNNSIVPFILGIVIGGGFFLSLVLISREKWMGWGDVKLGLLLGLVLGFPNILMALFFAFIIGSIYSLFMIGAKKKKIKDIIPFGPFMVMGGIITLFLGKWIWLWYLAV</sequence>
<comment type="subcellular location">
    <subcellularLocation>
        <location evidence="1">Cell membrane</location>
        <topology evidence="1">Multi-pass membrane protein</topology>
    </subcellularLocation>
</comment>
<dbReference type="AlphaFoldDB" id="A0A7C4R535"/>
<evidence type="ECO:0000256" key="6">
    <source>
        <dbReference type="ARBA" id="ARBA00023136"/>
    </source>
</evidence>
<keyword evidence="4 7" id="KW-0812">Transmembrane</keyword>
<name>A0A7C4R535_UNCC3</name>
<dbReference type="PANTHER" id="PTHR30487:SF0">
    <property type="entry name" value="PREPILIN LEADER PEPTIDASE_N-METHYLTRANSFERASE-RELATED"/>
    <property type="match status" value="1"/>
</dbReference>